<evidence type="ECO:0000256" key="7">
    <source>
        <dbReference type="SAM" id="SignalP"/>
    </source>
</evidence>
<dbReference type="InterPro" id="IPR027390">
    <property type="entry name" value="Endoglucanase_F_dom3"/>
</dbReference>
<dbReference type="InterPro" id="IPR000556">
    <property type="entry name" value="Glyco_hydro_48F"/>
</dbReference>
<dbReference type="EMBL" id="JACSRA010000002">
    <property type="protein sequence ID" value="MBD7910150.1"/>
    <property type="molecule type" value="Genomic_DNA"/>
</dbReference>
<dbReference type="Pfam" id="PF00404">
    <property type="entry name" value="Dockerin_1"/>
    <property type="match status" value="1"/>
</dbReference>
<dbReference type="InterPro" id="IPR036439">
    <property type="entry name" value="Dockerin_dom_sf"/>
</dbReference>
<dbReference type="PROSITE" id="PS00018">
    <property type="entry name" value="EF_HAND_1"/>
    <property type="match status" value="1"/>
</dbReference>
<name>A0ABR8PPV1_9CLOT</name>
<evidence type="ECO:0000256" key="4">
    <source>
        <dbReference type="ARBA" id="ARBA00023277"/>
    </source>
</evidence>
<dbReference type="InterPro" id="IPR016134">
    <property type="entry name" value="Dockerin_dom"/>
</dbReference>
<evidence type="ECO:0000256" key="6">
    <source>
        <dbReference type="ARBA" id="ARBA00023326"/>
    </source>
</evidence>
<feature type="domain" description="Dockerin" evidence="8">
    <location>
        <begin position="683"/>
        <end position="740"/>
    </location>
</feature>
<keyword evidence="2" id="KW-0378">Hydrolase</keyword>
<keyword evidence="4" id="KW-0119">Carbohydrate metabolism</keyword>
<sequence length="740" mass="84109">MIKAKSKLILAAVLSATFVLSPVLTSTAQAANDEESAKYKQHFLDLREKIHDPSNGYFREIKTSDGKTLRVPYHSVETLMVEGPDYGHETTSEGYSYYMWLEAMYGKFTNDWSAFKDAWQSADTYAIPHGVDQKGLNTYKPNDPADFINEYVSINKYPSRRDANAPVGQDPICNDLKSAYGTDEMYGMHWLLDTDNWYGYGNRGNANDTNPAYINNYQRGSSESVWKAITHPSYEKFKWGGDKGNGFLDIFNADDSYSKQWRYTIASDADARAVQATYWADQWAKEQGSNVNNEVSKATKMGDYLRYSMFDKYFREIGIGSDNQKQGTNQHYLLGWYYSWGGSDNADWSWKISCGHNHFGYQNPMTAWIMSTSKDFKPKSQNGQSDWAKSLKRQLEFYQWLQSSEGAIAGGATNSYTTDENGSNSKYPAGTTTFYGMAYDEAPVYHDPPSNQWFGMQVWSMQRIAEYFYNTGDQKAGKLLDKWVNWVKGEVHLKDDGTFEVPSNLEWSGKPDTWDGSYTGNPDLHVKVKDYSQDLGPAASLANTLMYYAAGSHKYKDTLYNGQYDMSAQKLSKELLDRMWNSYQDDKGLSSPEKRADYKKFFEQEVFVPSGYSGKMANGDIIKPGIKFIDIRSKYKKDPQYNMLKEAYDKGEDPVFHYHRFWAQSEIAIANGTYANLVSELPSPVLKGDVDGDGEVTMADSIALKKYLLNPSYKINEANSDINGDNEIDLSDLFALYDML</sequence>
<evidence type="ECO:0000313" key="10">
    <source>
        <dbReference type="Proteomes" id="UP000627781"/>
    </source>
</evidence>
<dbReference type="CDD" id="cd14256">
    <property type="entry name" value="Dockerin_I"/>
    <property type="match status" value="1"/>
</dbReference>
<dbReference type="Pfam" id="PF02011">
    <property type="entry name" value="Glyco_hydro_48"/>
    <property type="match status" value="1"/>
</dbReference>
<dbReference type="Gene3D" id="1.10.1330.10">
    <property type="entry name" value="Dockerin domain"/>
    <property type="match status" value="1"/>
</dbReference>
<dbReference type="PRINTS" id="PR00844">
    <property type="entry name" value="GLHYDRLASE48"/>
</dbReference>
<feature type="chain" id="PRO_5045994296" evidence="7">
    <location>
        <begin position="31"/>
        <end position="740"/>
    </location>
</feature>
<dbReference type="InterPro" id="IPR023309">
    <property type="entry name" value="Endo-1-4-beta-glucanase_dom2"/>
</dbReference>
<dbReference type="Proteomes" id="UP000627781">
    <property type="component" value="Unassembled WGS sequence"/>
</dbReference>
<protein>
    <submittedName>
        <fullName evidence="9">Endoglucanase</fullName>
    </submittedName>
</protein>
<evidence type="ECO:0000256" key="3">
    <source>
        <dbReference type="ARBA" id="ARBA00023001"/>
    </source>
</evidence>
<dbReference type="InterPro" id="IPR018247">
    <property type="entry name" value="EF_Hand_1_Ca_BS"/>
</dbReference>
<keyword evidence="10" id="KW-1185">Reference proteome</keyword>
<evidence type="ECO:0000256" key="5">
    <source>
        <dbReference type="ARBA" id="ARBA00023295"/>
    </source>
</evidence>
<evidence type="ECO:0000256" key="2">
    <source>
        <dbReference type="ARBA" id="ARBA00022801"/>
    </source>
</evidence>
<dbReference type="RefSeq" id="WP_191767594.1">
    <property type="nucleotide sequence ID" value="NZ_JACSRA010000002.1"/>
</dbReference>
<proteinExistence type="predicted"/>
<evidence type="ECO:0000259" key="8">
    <source>
        <dbReference type="PROSITE" id="PS51766"/>
    </source>
</evidence>
<keyword evidence="5" id="KW-0326">Glycosidase</keyword>
<dbReference type="InterPro" id="IPR002105">
    <property type="entry name" value="Dockerin_1_rpt"/>
</dbReference>
<gene>
    <name evidence="9" type="ORF">H9661_02160</name>
</gene>
<keyword evidence="1 7" id="KW-0732">Signal</keyword>
<dbReference type="SUPFAM" id="SSF48208">
    <property type="entry name" value="Six-hairpin glycosidases"/>
    <property type="match status" value="1"/>
</dbReference>
<dbReference type="Gene3D" id="2.170.160.10">
    <property type="entry name" value="Endo-1,4-beta-glucanase f. Domain 2"/>
    <property type="match status" value="1"/>
</dbReference>
<keyword evidence="3" id="KW-0136">Cellulose degradation</keyword>
<dbReference type="Gene3D" id="1.50.10.10">
    <property type="match status" value="1"/>
</dbReference>
<evidence type="ECO:0000313" key="9">
    <source>
        <dbReference type="EMBL" id="MBD7910150.1"/>
    </source>
</evidence>
<accession>A0ABR8PPV1</accession>
<dbReference type="InterPro" id="IPR012341">
    <property type="entry name" value="6hp_glycosidase-like_sf"/>
</dbReference>
<feature type="signal peptide" evidence="7">
    <location>
        <begin position="1"/>
        <end position="30"/>
    </location>
</feature>
<organism evidence="9 10">
    <name type="scientific">Clostridium cibarium</name>
    <dbReference type="NCBI Taxonomy" id="2762247"/>
    <lineage>
        <taxon>Bacteria</taxon>
        <taxon>Bacillati</taxon>
        <taxon>Bacillota</taxon>
        <taxon>Clostridia</taxon>
        <taxon>Eubacteriales</taxon>
        <taxon>Clostridiaceae</taxon>
        <taxon>Clostridium</taxon>
    </lineage>
</organism>
<reference evidence="9 10" key="1">
    <citation type="submission" date="2020-08" db="EMBL/GenBank/DDBJ databases">
        <title>A Genomic Blueprint of the Chicken Gut Microbiome.</title>
        <authorList>
            <person name="Gilroy R."/>
            <person name="Ravi A."/>
            <person name="Getino M."/>
            <person name="Pursley I."/>
            <person name="Horton D.L."/>
            <person name="Alikhan N.-F."/>
            <person name="Baker D."/>
            <person name="Gharbi K."/>
            <person name="Hall N."/>
            <person name="Watson M."/>
            <person name="Adriaenssens E.M."/>
            <person name="Foster-Nyarko E."/>
            <person name="Jarju S."/>
            <person name="Secka A."/>
            <person name="Antonio M."/>
            <person name="Oren A."/>
            <person name="Chaudhuri R."/>
            <person name="La Ragione R.M."/>
            <person name="Hildebrand F."/>
            <person name="Pallen M.J."/>
        </authorList>
    </citation>
    <scope>NUCLEOTIDE SEQUENCE [LARGE SCALE GENOMIC DNA]</scope>
    <source>
        <strain evidence="9 10">Sa3CVN1</strain>
    </source>
</reference>
<dbReference type="Gene3D" id="4.10.870.10">
    <property type="entry name" value="Endo-1,4-beta-glucanase f. Domain 3"/>
    <property type="match status" value="1"/>
</dbReference>
<dbReference type="SUPFAM" id="SSF63446">
    <property type="entry name" value="Type I dockerin domain"/>
    <property type="match status" value="1"/>
</dbReference>
<dbReference type="PROSITE" id="PS51766">
    <property type="entry name" value="DOCKERIN"/>
    <property type="match status" value="1"/>
</dbReference>
<comment type="caution">
    <text evidence="9">The sequence shown here is derived from an EMBL/GenBank/DDBJ whole genome shotgun (WGS) entry which is preliminary data.</text>
</comment>
<keyword evidence="6" id="KW-0624">Polysaccharide degradation</keyword>
<evidence type="ECO:0000256" key="1">
    <source>
        <dbReference type="ARBA" id="ARBA00022729"/>
    </source>
</evidence>
<dbReference type="InterPro" id="IPR008928">
    <property type="entry name" value="6-hairpin_glycosidase_sf"/>
</dbReference>